<sequence length="94" mass="10140">MTRHPLLQAALARMAERPDGRGAGFSSDCVALDCGWSHGITADREGVHRALEDHALDTGHVIFHTVVATLNAVDVVGVRERRRTTERSAGRSPA</sequence>
<dbReference type="RefSeq" id="WP_190027064.1">
    <property type="nucleotide sequence ID" value="NZ_BMUU01000003.1"/>
</dbReference>
<comment type="caution">
    <text evidence="1">The sequence shown here is derived from an EMBL/GenBank/DDBJ whole genome shotgun (WGS) entry which is preliminary data.</text>
</comment>
<evidence type="ECO:0000313" key="1">
    <source>
        <dbReference type="EMBL" id="GGY30316.1"/>
    </source>
</evidence>
<accession>A0ABQ3A2S1</accession>
<gene>
    <name evidence="1" type="ORF">GCM10010326_25380</name>
</gene>
<dbReference type="Proteomes" id="UP000600946">
    <property type="component" value="Unassembled WGS sequence"/>
</dbReference>
<dbReference type="EMBL" id="BMUU01000003">
    <property type="protein sequence ID" value="GGY30316.1"/>
    <property type="molecule type" value="Genomic_DNA"/>
</dbReference>
<name>A0ABQ3A2S1_9ACTN</name>
<keyword evidence="2" id="KW-1185">Reference proteome</keyword>
<evidence type="ECO:0000313" key="2">
    <source>
        <dbReference type="Proteomes" id="UP000600946"/>
    </source>
</evidence>
<organism evidence="1 2">
    <name type="scientific">Streptomyces xanthochromogenes</name>
    <dbReference type="NCBI Taxonomy" id="67384"/>
    <lineage>
        <taxon>Bacteria</taxon>
        <taxon>Bacillati</taxon>
        <taxon>Actinomycetota</taxon>
        <taxon>Actinomycetes</taxon>
        <taxon>Kitasatosporales</taxon>
        <taxon>Streptomycetaceae</taxon>
        <taxon>Streptomyces</taxon>
    </lineage>
</organism>
<protein>
    <submittedName>
        <fullName evidence="1">Uncharacterized protein</fullName>
    </submittedName>
</protein>
<dbReference type="GeneID" id="96290507"/>
<reference evidence="2" key="1">
    <citation type="journal article" date="2019" name="Int. J. Syst. Evol. Microbiol.">
        <title>The Global Catalogue of Microorganisms (GCM) 10K type strain sequencing project: providing services to taxonomists for standard genome sequencing and annotation.</title>
        <authorList>
            <consortium name="The Broad Institute Genomics Platform"/>
            <consortium name="The Broad Institute Genome Sequencing Center for Infectious Disease"/>
            <person name="Wu L."/>
            <person name="Ma J."/>
        </authorList>
    </citation>
    <scope>NUCLEOTIDE SEQUENCE [LARGE SCALE GENOMIC DNA]</scope>
    <source>
        <strain evidence="2">JCM 4594</strain>
    </source>
</reference>
<proteinExistence type="predicted"/>